<dbReference type="PROSITE" id="PS50086">
    <property type="entry name" value="TBC_RABGAP"/>
    <property type="match status" value="1"/>
</dbReference>
<evidence type="ECO:0000256" key="1">
    <source>
        <dbReference type="SAM" id="MobiDB-lite"/>
    </source>
</evidence>
<dbReference type="SUPFAM" id="SSF47923">
    <property type="entry name" value="Ypt/Rab-GAP domain of gyp1p"/>
    <property type="match status" value="1"/>
</dbReference>
<protein>
    <recommendedName>
        <fullName evidence="2">Rab-GAP TBC domain-containing protein</fullName>
    </recommendedName>
</protein>
<dbReference type="InParanoid" id="F6U8P2"/>
<sequence>MSQIAALLLMFMSEEEAFWALHSLLYEAKHRMHGFFIPGFPKLMRFQEHHDKILKKFSPRLKKHLDRNEIFASLYSLKWFFQCFLDRTPFPLTLRIWDIYVLEGERVLTAMSFTALRIHKTALKKMDMDGIVRFLQEKLSQDFGLDDDAVIEQLKINMGELKRAGVDLPPPAGEEELPKLPFGLKVKPTFAQETGLRSPVTIKSSEEKKKKSSSIRGSKRKSKKDKKKEEQIPNGAIPTPSSNISSPQQKKSDEKSSVKKKEERPQVESVASPVEKKNSSKKENRKKSVEHVPSNTKESSPLSDAPVSSDDVQSSGKRTAKVTPSSSTKQPPNNPTKRTNGQLRLPNDSSSESHGSHDNGKVQIVWKAPSPGKTPSP</sequence>
<feature type="compositionally biased region" description="Polar residues" evidence="1">
    <location>
        <begin position="239"/>
        <end position="249"/>
    </location>
</feature>
<dbReference type="Proteomes" id="UP000008144">
    <property type="component" value="Chromosome 2"/>
</dbReference>
<feature type="compositionally biased region" description="Basic residues" evidence="1">
    <location>
        <begin position="210"/>
        <end position="226"/>
    </location>
</feature>
<dbReference type="STRING" id="7719.ENSCINP00000021746"/>
<dbReference type="InterPro" id="IPR035969">
    <property type="entry name" value="Rab-GAP_TBC_sf"/>
</dbReference>
<feature type="region of interest" description="Disordered" evidence="1">
    <location>
        <begin position="195"/>
        <end position="377"/>
    </location>
</feature>
<reference evidence="3" key="3">
    <citation type="submission" date="2025-08" db="UniProtKB">
        <authorList>
            <consortium name="Ensembl"/>
        </authorList>
    </citation>
    <scope>IDENTIFICATION</scope>
</reference>
<reference evidence="3" key="2">
    <citation type="journal article" date="2008" name="Genome Biol.">
        <title>Improved genome assembly and evidence-based global gene model set for the chordate Ciona intestinalis: new insight into intron and operon populations.</title>
        <authorList>
            <person name="Satou Y."/>
            <person name="Mineta K."/>
            <person name="Ogasawara M."/>
            <person name="Sasakura Y."/>
            <person name="Shoguchi E."/>
            <person name="Ueno K."/>
            <person name="Yamada L."/>
            <person name="Matsumoto J."/>
            <person name="Wasserscheid J."/>
            <person name="Dewar K."/>
            <person name="Wiley G.B."/>
            <person name="Macmil S.L."/>
            <person name="Roe B.A."/>
            <person name="Zeller R.W."/>
            <person name="Hastings K.E."/>
            <person name="Lemaire P."/>
            <person name="Lindquist E."/>
            <person name="Endo T."/>
            <person name="Hotta K."/>
            <person name="Inaba K."/>
        </authorList>
    </citation>
    <scope>NUCLEOTIDE SEQUENCE [LARGE SCALE GENOMIC DNA]</scope>
    <source>
        <strain evidence="3">wild type</strain>
    </source>
</reference>
<feature type="domain" description="Rab-GAP TBC" evidence="2">
    <location>
        <begin position="1"/>
        <end position="104"/>
    </location>
</feature>
<evidence type="ECO:0000313" key="3">
    <source>
        <dbReference type="Ensembl" id="ENSCINP00000021746.2"/>
    </source>
</evidence>
<dbReference type="Ensembl" id="ENSCINT00000021992.2">
    <property type="protein sequence ID" value="ENSCINP00000021746.2"/>
    <property type="gene ID" value="ENSCING00000010598.3"/>
</dbReference>
<dbReference type="GeneTree" id="ENSGT00940000156715"/>
<organism evidence="3 4">
    <name type="scientific">Ciona intestinalis</name>
    <name type="common">Transparent sea squirt</name>
    <name type="synonym">Ascidia intestinalis</name>
    <dbReference type="NCBI Taxonomy" id="7719"/>
    <lineage>
        <taxon>Eukaryota</taxon>
        <taxon>Metazoa</taxon>
        <taxon>Chordata</taxon>
        <taxon>Tunicata</taxon>
        <taxon>Ascidiacea</taxon>
        <taxon>Phlebobranchia</taxon>
        <taxon>Cionidae</taxon>
        <taxon>Ciona</taxon>
    </lineage>
</organism>
<feature type="compositionally biased region" description="Polar residues" evidence="1">
    <location>
        <begin position="293"/>
        <end position="302"/>
    </location>
</feature>
<feature type="compositionally biased region" description="Basic and acidic residues" evidence="1">
    <location>
        <begin position="250"/>
        <end position="266"/>
    </location>
</feature>
<dbReference type="SMART" id="SM00164">
    <property type="entry name" value="TBC"/>
    <property type="match status" value="1"/>
</dbReference>
<feature type="compositionally biased region" description="Polar residues" evidence="1">
    <location>
        <begin position="310"/>
        <end position="353"/>
    </location>
</feature>
<dbReference type="AlphaFoldDB" id="F6U8P2"/>
<reference evidence="3" key="4">
    <citation type="submission" date="2025-09" db="UniProtKB">
        <authorList>
            <consortium name="Ensembl"/>
        </authorList>
    </citation>
    <scope>IDENTIFICATION</scope>
</reference>
<dbReference type="Gene3D" id="1.10.472.80">
    <property type="entry name" value="Ypt/Rab-GAP domain of gyp1p, domain 3"/>
    <property type="match status" value="1"/>
</dbReference>
<dbReference type="InterPro" id="IPR000195">
    <property type="entry name" value="Rab-GAP-TBC_dom"/>
</dbReference>
<dbReference type="PANTHER" id="PTHR47219">
    <property type="entry name" value="RAB GTPASE-ACTIVATING PROTEIN 1-LIKE"/>
    <property type="match status" value="1"/>
</dbReference>
<reference evidence="4" key="1">
    <citation type="journal article" date="2002" name="Science">
        <title>The draft genome of Ciona intestinalis: insights into chordate and vertebrate origins.</title>
        <authorList>
            <person name="Dehal P."/>
            <person name="Satou Y."/>
            <person name="Campbell R.K."/>
            <person name="Chapman J."/>
            <person name="Degnan B."/>
            <person name="De Tomaso A."/>
            <person name="Davidson B."/>
            <person name="Di Gregorio A."/>
            <person name="Gelpke M."/>
            <person name="Goodstein D.M."/>
            <person name="Harafuji N."/>
            <person name="Hastings K.E."/>
            <person name="Ho I."/>
            <person name="Hotta K."/>
            <person name="Huang W."/>
            <person name="Kawashima T."/>
            <person name="Lemaire P."/>
            <person name="Martinez D."/>
            <person name="Meinertzhagen I.A."/>
            <person name="Necula S."/>
            <person name="Nonaka M."/>
            <person name="Putnam N."/>
            <person name="Rash S."/>
            <person name="Saiga H."/>
            <person name="Satake M."/>
            <person name="Terry A."/>
            <person name="Yamada L."/>
            <person name="Wang H.G."/>
            <person name="Awazu S."/>
            <person name="Azumi K."/>
            <person name="Boore J."/>
            <person name="Branno M."/>
            <person name="Chin-Bow S."/>
            <person name="DeSantis R."/>
            <person name="Doyle S."/>
            <person name="Francino P."/>
            <person name="Keys D.N."/>
            <person name="Haga S."/>
            <person name="Hayashi H."/>
            <person name="Hino K."/>
            <person name="Imai K.S."/>
            <person name="Inaba K."/>
            <person name="Kano S."/>
            <person name="Kobayashi K."/>
            <person name="Kobayashi M."/>
            <person name="Lee B.I."/>
            <person name="Makabe K.W."/>
            <person name="Manohar C."/>
            <person name="Matassi G."/>
            <person name="Medina M."/>
            <person name="Mochizuki Y."/>
            <person name="Mount S."/>
            <person name="Morishita T."/>
            <person name="Miura S."/>
            <person name="Nakayama A."/>
            <person name="Nishizaka S."/>
            <person name="Nomoto H."/>
            <person name="Ohta F."/>
            <person name="Oishi K."/>
            <person name="Rigoutsos I."/>
            <person name="Sano M."/>
            <person name="Sasaki A."/>
            <person name="Sasakura Y."/>
            <person name="Shoguchi E."/>
            <person name="Shin-i T."/>
            <person name="Spagnuolo A."/>
            <person name="Stainier D."/>
            <person name="Suzuki M.M."/>
            <person name="Tassy O."/>
            <person name="Takatori N."/>
            <person name="Tokuoka M."/>
            <person name="Yagi K."/>
            <person name="Yoshizaki F."/>
            <person name="Wada S."/>
            <person name="Zhang C."/>
            <person name="Hyatt P.D."/>
            <person name="Larimer F."/>
            <person name="Detter C."/>
            <person name="Doggett N."/>
            <person name="Glavina T."/>
            <person name="Hawkins T."/>
            <person name="Richardson P."/>
            <person name="Lucas S."/>
            <person name="Kohara Y."/>
            <person name="Levine M."/>
            <person name="Satoh N."/>
            <person name="Rokhsar D.S."/>
        </authorList>
    </citation>
    <scope>NUCLEOTIDE SEQUENCE [LARGE SCALE GENOMIC DNA]</scope>
</reference>
<dbReference type="HOGENOM" id="CLU_734757_0_0_1"/>
<evidence type="ECO:0000313" key="4">
    <source>
        <dbReference type="Proteomes" id="UP000008144"/>
    </source>
</evidence>
<dbReference type="PANTHER" id="PTHR47219:SF19">
    <property type="entry name" value="USP6 N-TERMINAL-LIKE PROTEIN ISOFORM X1"/>
    <property type="match status" value="1"/>
</dbReference>
<dbReference type="FunFam" id="1.10.472.80:FF:000019">
    <property type="entry name" value="USP6 N-terminal like"/>
    <property type="match status" value="1"/>
</dbReference>
<proteinExistence type="predicted"/>
<feature type="compositionally biased region" description="Basic and acidic residues" evidence="1">
    <location>
        <begin position="274"/>
        <end position="290"/>
    </location>
</feature>
<dbReference type="InterPro" id="IPR050302">
    <property type="entry name" value="Rab_GAP_TBC_domain"/>
</dbReference>
<accession>F6U8P2</accession>
<dbReference type="Pfam" id="PF00566">
    <property type="entry name" value="RabGAP-TBC"/>
    <property type="match status" value="1"/>
</dbReference>
<dbReference type="EMBL" id="EAAA01001556">
    <property type="status" value="NOT_ANNOTATED_CDS"/>
    <property type="molecule type" value="Genomic_DNA"/>
</dbReference>
<name>F6U8P2_CIOIN</name>
<keyword evidence="4" id="KW-1185">Reference proteome</keyword>
<evidence type="ECO:0000259" key="2">
    <source>
        <dbReference type="PROSITE" id="PS50086"/>
    </source>
</evidence>